<evidence type="ECO:0000256" key="1">
    <source>
        <dbReference type="ARBA" id="ARBA00004442"/>
    </source>
</evidence>
<keyword evidence="2 4" id="KW-0472">Membrane</keyword>
<evidence type="ECO:0000313" key="8">
    <source>
        <dbReference type="EMBL" id="MBN8429476.1"/>
    </source>
</evidence>
<dbReference type="Pfam" id="PF07715">
    <property type="entry name" value="Plug"/>
    <property type="match status" value="1"/>
</dbReference>
<dbReference type="SUPFAM" id="SSF56935">
    <property type="entry name" value="Porins"/>
    <property type="match status" value="1"/>
</dbReference>
<dbReference type="EMBL" id="JAEKJR010000001">
    <property type="protein sequence ID" value="MBN8429476.1"/>
    <property type="molecule type" value="Genomic_DNA"/>
</dbReference>
<dbReference type="InterPro" id="IPR037066">
    <property type="entry name" value="Plug_dom_sf"/>
</dbReference>
<keyword evidence="3" id="KW-0998">Cell outer membrane</keyword>
<dbReference type="InterPro" id="IPR036942">
    <property type="entry name" value="Beta-barrel_TonB_sf"/>
</dbReference>
<evidence type="ECO:0000256" key="2">
    <source>
        <dbReference type="ARBA" id="ARBA00023136"/>
    </source>
</evidence>
<dbReference type="NCBIfam" id="TIGR01782">
    <property type="entry name" value="TonB-Xanth-Caul"/>
    <property type="match status" value="1"/>
</dbReference>
<evidence type="ECO:0000256" key="3">
    <source>
        <dbReference type="ARBA" id="ARBA00023237"/>
    </source>
</evidence>
<proteinExistence type="inferred from homology"/>
<feature type="compositionally biased region" description="Polar residues" evidence="5">
    <location>
        <begin position="243"/>
        <end position="259"/>
    </location>
</feature>
<name>A0ABS3E2F8_9GAMM</name>
<dbReference type="Pfam" id="PF00593">
    <property type="entry name" value="TonB_dep_Rec_b-barrel"/>
    <property type="match status" value="1"/>
</dbReference>
<dbReference type="RefSeq" id="WP_206998173.1">
    <property type="nucleotide sequence ID" value="NZ_JAEKJR010000001.1"/>
</dbReference>
<protein>
    <submittedName>
        <fullName evidence="8">TonB-dependent receptor</fullName>
    </submittedName>
</protein>
<comment type="similarity">
    <text evidence="4">Belongs to the TonB-dependent receptor family.</text>
</comment>
<evidence type="ECO:0000259" key="6">
    <source>
        <dbReference type="Pfam" id="PF00593"/>
    </source>
</evidence>
<feature type="compositionally biased region" description="Polar residues" evidence="5">
    <location>
        <begin position="287"/>
        <end position="299"/>
    </location>
</feature>
<reference evidence="8 9" key="1">
    <citation type="submission" date="2020-12" db="EMBL/GenBank/DDBJ databases">
        <title>Oil enriched cultivation method for isolating marine PHA-producing bacteria.</title>
        <authorList>
            <person name="Zheng W."/>
            <person name="Yu S."/>
            <person name="Huang Y."/>
        </authorList>
    </citation>
    <scope>NUCLEOTIDE SEQUENCE [LARGE SCALE GENOMIC DNA]</scope>
    <source>
        <strain evidence="8 9">SN0-2</strain>
    </source>
</reference>
<dbReference type="Gene3D" id="2.170.130.10">
    <property type="entry name" value="TonB-dependent receptor, plug domain"/>
    <property type="match status" value="1"/>
</dbReference>
<feature type="region of interest" description="Disordered" evidence="5">
    <location>
        <begin position="243"/>
        <end position="302"/>
    </location>
</feature>
<accession>A0ABS3E2F8</accession>
<organism evidence="8 9">
    <name type="scientific">Microbulbifer salipaludis</name>
    <dbReference type="NCBI Taxonomy" id="187980"/>
    <lineage>
        <taxon>Bacteria</taxon>
        <taxon>Pseudomonadati</taxon>
        <taxon>Pseudomonadota</taxon>
        <taxon>Gammaproteobacteria</taxon>
        <taxon>Cellvibrionales</taxon>
        <taxon>Microbulbiferaceae</taxon>
        <taxon>Microbulbifer</taxon>
    </lineage>
</organism>
<dbReference type="PANTHER" id="PTHR40980">
    <property type="entry name" value="PLUG DOMAIN-CONTAINING PROTEIN"/>
    <property type="match status" value="1"/>
</dbReference>
<dbReference type="InterPro" id="IPR010104">
    <property type="entry name" value="TonB_rcpt_bac"/>
</dbReference>
<dbReference type="Proteomes" id="UP000664293">
    <property type="component" value="Unassembled WGS sequence"/>
</dbReference>
<evidence type="ECO:0000256" key="5">
    <source>
        <dbReference type="SAM" id="MobiDB-lite"/>
    </source>
</evidence>
<comment type="subcellular location">
    <subcellularLocation>
        <location evidence="1 4">Cell outer membrane</location>
    </subcellularLocation>
</comment>
<sequence length="1019" mass="111756">MRDNNKDARENMANEKNFKKSLLVSAIAAVTYVGYAGVVHGQEAQADQALEEVVVTGSRATIQSTIDIKRNSVTIVDGLSASEIGELPALSIGEALESVTGASSHRENGGATEISIRGMGPYLSATTFNGRMATNGSGDRSVNFSQFPSELMNKVAIRKTQDASLIEGGVAGLIELETLKPLEYGKQRIQFDAKANINPNQSNIEDPMAGDTGFRGTASYVDQFEFDNGMAFGVSLGYQRSDISQPESEMRSSSPTGSSRYACLNDPSVTNEGFYRESSGDCEDQIGGSSNQGYNTSVDPETGKAVSDGIAYAFAPSSNGYRQNDTRDERDSVFVALQFQPNDKTDINFDLQQSERIQSELRHDLNFANMKRVTPGVTAESLVVTDTGTVLNWAGETAIESNSETYERAEDYLGYGLNVSYAFTDNLTVSADYSFSETTRTENQILLRTQSDSRDVFGDSTAAGYRPLVAWNMDSEIRQYTVTDFDVTDHTLFSDEYRIRVDNDVDRRNTNEAFRADFDLVLDNEVVTAVRGGLRFSELEYVDLGSARDTYEIDRGDDESEAALLAINEACAIAFPESDFMNAESDGSLITMVDENGNVTGSANEWATFDTQCVADMVLSHLGETFAYPELEEKSANVTDVTETTTAAYVMADFSSALAGTPINGNVGVRVVQTEVESVGYRTPYTIITNADGTYAMQEVEGADLERVVAGGDYTEVLPSLNLVAELTEEVLLRGAVYRGLSRPDPSDLGYRRSFDTNGADDIVDIADLLDGVDGDGNPNMQPLTSWNFDTAIEWYPNDDTMLAFGVYHKRFQGGFETAQIVETFEVDGEIIPADFNITRTDDDTSSLTGFEMTATHRFSYLPGYLSGLGVKASYNYADSNFEFEDSNYGDSVVLDQDGNTVSENIGIIAPGNIPGFSENVFSGQVYYQIGDFDTSLIYKYRSEYFQPYTSNGTRLRFVGDVGVWEAKASYQLTDSVKLSLEAINLFDEPKKQYFYTRDNLGEMNSYGPRVFLGLKAKF</sequence>
<dbReference type="InterPro" id="IPR012910">
    <property type="entry name" value="Plug_dom"/>
</dbReference>
<dbReference type="InterPro" id="IPR000531">
    <property type="entry name" value="Beta-barrel_TonB"/>
</dbReference>
<feature type="domain" description="TonB-dependent receptor plug" evidence="7">
    <location>
        <begin position="70"/>
        <end position="171"/>
    </location>
</feature>
<keyword evidence="9" id="KW-1185">Reference proteome</keyword>
<dbReference type="PANTHER" id="PTHR40980:SF3">
    <property type="entry name" value="TONB-DEPENDENT RECEPTOR-LIKE BETA-BARREL DOMAIN-CONTAINING PROTEIN"/>
    <property type="match status" value="1"/>
</dbReference>
<comment type="caution">
    <text evidence="8">The sequence shown here is derived from an EMBL/GenBank/DDBJ whole genome shotgun (WGS) entry which is preliminary data.</text>
</comment>
<gene>
    <name evidence="8" type="ORF">JF535_01305</name>
</gene>
<evidence type="ECO:0000259" key="7">
    <source>
        <dbReference type="Pfam" id="PF07715"/>
    </source>
</evidence>
<evidence type="ECO:0000256" key="4">
    <source>
        <dbReference type="RuleBase" id="RU003357"/>
    </source>
</evidence>
<feature type="domain" description="TonB-dependent receptor-like beta-barrel" evidence="6">
    <location>
        <begin position="454"/>
        <end position="986"/>
    </location>
</feature>
<evidence type="ECO:0000313" key="9">
    <source>
        <dbReference type="Proteomes" id="UP000664293"/>
    </source>
</evidence>
<dbReference type="Gene3D" id="2.40.170.20">
    <property type="entry name" value="TonB-dependent receptor, beta-barrel domain"/>
    <property type="match status" value="1"/>
</dbReference>
<keyword evidence="4" id="KW-0798">TonB box</keyword>
<keyword evidence="8" id="KW-0675">Receptor</keyword>